<name>A0A8S3ZDL1_9EUPU</name>
<reference evidence="3" key="1">
    <citation type="submission" date="2021-04" db="EMBL/GenBank/DDBJ databases">
        <authorList>
            <consortium name="Molecular Ecology Group"/>
        </authorList>
    </citation>
    <scope>NUCLEOTIDE SEQUENCE</scope>
</reference>
<evidence type="ECO:0000313" key="3">
    <source>
        <dbReference type="EMBL" id="CAG5127704.1"/>
    </source>
</evidence>
<gene>
    <name evidence="3" type="ORF">CUNI_LOCUS13262</name>
</gene>
<dbReference type="PANTHER" id="PTHR33361:SF2">
    <property type="entry name" value="DUF885 DOMAIN-CONTAINING PROTEIN"/>
    <property type="match status" value="1"/>
</dbReference>
<accession>A0A8S3ZDL1</accession>
<dbReference type="OrthoDB" id="5959877at2759"/>
<dbReference type="PROSITE" id="PS51670">
    <property type="entry name" value="SHKT"/>
    <property type="match status" value="1"/>
</dbReference>
<feature type="non-terminal residue" evidence="3">
    <location>
        <position position="1"/>
    </location>
</feature>
<protein>
    <recommendedName>
        <fullName evidence="2">ShKT domain-containing protein</fullName>
    </recommendedName>
</protein>
<dbReference type="PANTHER" id="PTHR33361">
    <property type="entry name" value="GLR0591 PROTEIN"/>
    <property type="match status" value="1"/>
</dbReference>
<dbReference type="EMBL" id="CAJHNH020002773">
    <property type="protein sequence ID" value="CAG5127704.1"/>
    <property type="molecule type" value="Genomic_DNA"/>
</dbReference>
<dbReference type="AlphaFoldDB" id="A0A8S3ZDL1"/>
<dbReference type="InterPro" id="IPR003582">
    <property type="entry name" value="ShKT_dom"/>
</dbReference>
<keyword evidence="4" id="KW-1185">Reference proteome</keyword>
<feature type="domain" description="ShKT" evidence="2">
    <location>
        <begin position="53"/>
        <end position="89"/>
    </location>
</feature>
<evidence type="ECO:0000256" key="1">
    <source>
        <dbReference type="PROSITE-ProRule" id="PRU01005"/>
    </source>
</evidence>
<organism evidence="3 4">
    <name type="scientific">Candidula unifasciata</name>
    <dbReference type="NCBI Taxonomy" id="100452"/>
    <lineage>
        <taxon>Eukaryota</taxon>
        <taxon>Metazoa</taxon>
        <taxon>Spiralia</taxon>
        <taxon>Lophotrochozoa</taxon>
        <taxon>Mollusca</taxon>
        <taxon>Gastropoda</taxon>
        <taxon>Heterobranchia</taxon>
        <taxon>Euthyneura</taxon>
        <taxon>Panpulmonata</taxon>
        <taxon>Eupulmonata</taxon>
        <taxon>Stylommatophora</taxon>
        <taxon>Helicina</taxon>
        <taxon>Helicoidea</taxon>
        <taxon>Geomitridae</taxon>
        <taxon>Candidula</taxon>
    </lineage>
</organism>
<evidence type="ECO:0000313" key="4">
    <source>
        <dbReference type="Proteomes" id="UP000678393"/>
    </source>
</evidence>
<comment type="caution">
    <text evidence="3">The sequence shown here is derived from an EMBL/GenBank/DDBJ whole genome shotgun (WGS) entry which is preliminary data.</text>
</comment>
<comment type="caution">
    <text evidence="1">Lacks conserved residue(s) required for the propagation of feature annotation.</text>
</comment>
<sequence length="253" mass="29708">MADGCLECHRCVGYRLSLLHGWRCYFKAGQCLLLSSLVLFMIFDQAESRRDSCKNTYGDDATCDLWTRQGQCEVTEWMLDNCERSCGLCIVDKDENSKFQRILDEFYDYRSREFPEYATYVGYHDYDDALESFRLSAFDRRKNETNGYITRLKALDTGHLSKVNKREVRILTSYLQTFVDGYKWRDYGALNSINFLEGLAKGPQWPLYARLESEHDFQRYLKRLASFPDQINEQIALMKRAITLKRSSHMVSV</sequence>
<dbReference type="Pfam" id="PF05960">
    <property type="entry name" value="DUF885"/>
    <property type="match status" value="1"/>
</dbReference>
<dbReference type="Pfam" id="PF01549">
    <property type="entry name" value="ShK"/>
    <property type="match status" value="1"/>
</dbReference>
<dbReference type="InterPro" id="IPR010281">
    <property type="entry name" value="DUF885"/>
</dbReference>
<dbReference type="Proteomes" id="UP000678393">
    <property type="component" value="Unassembled WGS sequence"/>
</dbReference>
<proteinExistence type="predicted"/>
<evidence type="ECO:0000259" key="2">
    <source>
        <dbReference type="PROSITE" id="PS51670"/>
    </source>
</evidence>
<dbReference type="SMART" id="SM00254">
    <property type="entry name" value="ShKT"/>
    <property type="match status" value="1"/>
</dbReference>